<dbReference type="Proteomes" id="UP000215896">
    <property type="component" value="Unassembled WGS sequence"/>
</dbReference>
<name>A0A255GPQ8_9ACTN</name>
<comment type="caution">
    <text evidence="2">The sequence shown here is derived from an EMBL/GenBank/DDBJ whole genome shotgun (WGS) entry which is preliminary data.</text>
</comment>
<feature type="transmembrane region" description="Helical" evidence="1">
    <location>
        <begin position="21"/>
        <end position="51"/>
    </location>
</feature>
<evidence type="ECO:0000313" key="2">
    <source>
        <dbReference type="EMBL" id="OYO17807.1"/>
    </source>
</evidence>
<gene>
    <name evidence="2" type="ORF">CGZ94_02720</name>
</gene>
<accession>A0A4R6LQY4</accession>
<dbReference type="RefSeq" id="WP_094359185.1">
    <property type="nucleotide sequence ID" value="NZ_NMVK01000020.1"/>
</dbReference>
<evidence type="ECO:0000256" key="1">
    <source>
        <dbReference type="SAM" id="Phobius"/>
    </source>
</evidence>
<proteinExistence type="predicted"/>
<keyword evidence="1" id="KW-0812">Transmembrane</keyword>
<keyword evidence="1" id="KW-0472">Membrane</keyword>
<dbReference type="OrthoDB" id="3824666at2"/>
<reference evidence="2 3" key="1">
    <citation type="submission" date="2017-07" db="EMBL/GenBank/DDBJ databases">
        <title>Draft whole genome sequences of clinical Proprionibacteriaceae strains.</title>
        <authorList>
            <person name="Bernier A.-M."/>
            <person name="Bernard K."/>
            <person name="Domingo M.-C."/>
        </authorList>
    </citation>
    <scope>NUCLEOTIDE SEQUENCE [LARGE SCALE GENOMIC DNA]</scope>
    <source>
        <strain evidence="2 3">NML 030167</strain>
    </source>
</reference>
<dbReference type="EMBL" id="NMVO01000001">
    <property type="protein sequence ID" value="OYO17807.1"/>
    <property type="molecule type" value="Genomic_DNA"/>
</dbReference>
<accession>A0A255GPQ8</accession>
<dbReference type="AlphaFoldDB" id="A0A255GPQ8"/>
<keyword evidence="1" id="KW-1133">Transmembrane helix</keyword>
<protein>
    <submittedName>
        <fullName evidence="2">Uncharacterized protein</fullName>
    </submittedName>
</protein>
<feature type="transmembrane region" description="Helical" evidence="1">
    <location>
        <begin position="57"/>
        <end position="78"/>
    </location>
</feature>
<evidence type="ECO:0000313" key="3">
    <source>
        <dbReference type="Proteomes" id="UP000215896"/>
    </source>
</evidence>
<sequence length="151" mass="16578">MRSSDYTRLKQRENKLWEFGGIAIPGGLSTVRAAVGGGFFVVGAAIAAIVGRLVGSPIVSVIGMVAAVLAGVIGYFWAGRPSEDRMTLPQRMAVLADYTFAQPRRISGFSRDSEPDQIHWQAIIWEPTDGDWFETRRVYADHYGSDDRGRG</sequence>
<keyword evidence="3" id="KW-1185">Reference proteome</keyword>
<organism evidence="2 3">
    <name type="scientific">Enemella evansiae</name>
    <dbReference type="NCBI Taxonomy" id="2016499"/>
    <lineage>
        <taxon>Bacteria</taxon>
        <taxon>Bacillati</taxon>
        <taxon>Actinomycetota</taxon>
        <taxon>Actinomycetes</taxon>
        <taxon>Propionibacteriales</taxon>
        <taxon>Propionibacteriaceae</taxon>
        <taxon>Enemella</taxon>
    </lineage>
</organism>